<dbReference type="InterPro" id="IPR006694">
    <property type="entry name" value="Fatty_acid_hydroxylase"/>
</dbReference>
<feature type="transmembrane region" description="Helical" evidence="1">
    <location>
        <begin position="32"/>
        <end position="52"/>
    </location>
</feature>
<keyword evidence="4" id="KW-1185">Reference proteome</keyword>
<dbReference type="EMBL" id="CP012154">
    <property type="protein sequence ID" value="AKS41060.1"/>
    <property type="molecule type" value="Genomic_DNA"/>
</dbReference>
<evidence type="ECO:0000313" key="3">
    <source>
        <dbReference type="EMBL" id="AKS41060.1"/>
    </source>
</evidence>
<keyword evidence="1" id="KW-0472">Membrane</keyword>
<dbReference type="Pfam" id="PF04116">
    <property type="entry name" value="FA_hydroxylase"/>
    <property type="match status" value="1"/>
</dbReference>
<sequence length="220" mass="25727">MAPLIGMDATERYRQTFRQAEIPSWYSGQAHFAFILLFSIGGSVWAISQLSVLQPLEWLTIPLTFLYANLVEYAGHRWVMHRKVPGLGLIYKRHSGQHHRFFTDQVMELESWRDCKVVLFPAVLMVFFFGAFALPVGLVLAWGFSANVAWLFVLVALLYYLNYELLHLAYHLPEDSRLLALPLLRRLRQLHHRHHDPSLMAHHNFNITYPIGDWLFRTRV</sequence>
<dbReference type="AlphaFoldDB" id="A0A0K0XTS1"/>
<evidence type="ECO:0000256" key="1">
    <source>
        <dbReference type="SAM" id="Phobius"/>
    </source>
</evidence>
<proteinExistence type="predicted"/>
<dbReference type="Proteomes" id="UP000066624">
    <property type="component" value="Chromosome"/>
</dbReference>
<dbReference type="GO" id="GO:0005506">
    <property type="term" value="F:iron ion binding"/>
    <property type="evidence" value="ECO:0007669"/>
    <property type="project" value="InterPro"/>
</dbReference>
<dbReference type="GO" id="GO:0016491">
    <property type="term" value="F:oxidoreductase activity"/>
    <property type="evidence" value="ECO:0007669"/>
    <property type="project" value="InterPro"/>
</dbReference>
<keyword evidence="1" id="KW-1133">Transmembrane helix</keyword>
<reference evidence="3 4" key="1">
    <citation type="submission" date="2015-07" db="EMBL/GenBank/DDBJ databases">
        <authorList>
            <person name="Noorani M."/>
        </authorList>
    </citation>
    <scope>NUCLEOTIDE SEQUENCE [LARGE SCALE GENOMIC DNA]</scope>
    <source>
        <strain evidence="3 4">KCTC 42284</strain>
    </source>
</reference>
<feature type="transmembrane region" description="Helical" evidence="1">
    <location>
        <begin position="58"/>
        <end position="75"/>
    </location>
</feature>
<keyword evidence="1" id="KW-0812">Transmembrane</keyword>
<feature type="transmembrane region" description="Helical" evidence="1">
    <location>
        <begin position="140"/>
        <end position="161"/>
    </location>
</feature>
<feature type="domain" description="Fatty acid hydroxylase" evidence="2">
    <location>
        <begin position="63"/>
        <end position="218"/>
    </location>
</feature>
<name>A0A0K0XTS1_9GAMM</name>
<organism evidence="3 4">
    <name type="scientific">Wenzhouxiangella marina</name>
    <dbReference type="NCBI Taxonomy" id="1579979"/>
    <lineage>
        <taxon>Bacteria</taxon>
        <taxon>Pseudomonadati</taxon>
        <taxon>Pseudomonadota</taxon>
        <taxon>Gammaproteobacteria</taxon>
        <taxon>Chromatiales</taxon>
        <taxon>Wenzhouxiangellaceae</taxon>
        <taxon>Wenzhouxiangella</taxon>
    </lineage>
</organism>
<dbReference type="GO" id="GO:0008610">
    <property type="term" value="P:lipid biosynthetic process"/>
    <property type="evidence" value="ECO:0007669"/>
    <property type="project" value="InterPro"/>
</dbReference>
<evidence type="ECO:0000313" key="4">
    <source>
        <dbReference type="Proteomes" id="UP000066624"/>
    </source>
</evidence>
<gene>
    <name evidence="3" type="ORF">WM2015_679</name>
</gene>
<dbReference type="KEGG" id="wma:WM2015_679"/>
<evidence type="ECO:0000259" key="2">
    <source>
        <dbReference type="Pfam" id="PF04116"/>
    </source>
</evidence>
<dbReference type="STRING" id="1579979.WM2015_679"/>
<accession>A0A0K0XTS1</accession>
<protein>
    <recommendedName>
        <fullName evidence="2">Fatty acid hydroxylase domain-containing protein</fullName>
    </recommendedName>
</protein>
<feature type="transmembrane region" description="Helical" evidence="1">
    <location>
        <begin position="117"/>
        <end position="134"/>
    </location>
</feature>